<evidence type="ECO:0000313" key="10">
    <source>
        <dbReference type="Proteomes" id="UP001442364"/>
    </source>
</evidence>
<dbReference type="PANTHER" id="PTHR36838">
    <property type="entry name" value="AUXIN EFFLUX CARRIER FAMILY PROTEIN"/>
    <property type="match status" value="1"/>
</dbReference>
<evidence type="ECO:0000256" key="3">
    <source>
        <dbReference type="ARBA" id="ARBA00022448"/>
    </source>
</evidence>
<evidence type="ECO:0000256" key="7">
    <source>
        <dbReference type="ARBA" id="ARBA00023136"/>
    </source>
</evidence>
<dbReference type="PANTHER" id="PTHR36838:SF1">
    <property type="entry name" value="SLR1864 PROTEIN"/>
    <property type="match status" value="1"/>
</dbReference>
<evidence type="ECO:0000313" key="9">
    <source>
        <dbReference type="EMBL" id="MEQ2378709.1"/>
    </source>
</evidence>
<dbReference type="RefSeq" id="WP_055174934.1">
    <property type="nucleotide sequence ID" value="NZ_DAWCMB010000236.1"/>
</dbReference>
<gene>
    <name evidence="9" type="ORF">WMO14_02245</name>
</gene>
<keyword evidence="5 8" id="KW-0812">Transmembrane</keyword>
<dbReference type="Pfam" id="PF03547">
    <property type="entry name" value="Mem_trans"/>
    <property type="match status" value="2"/>
</dbReference>
<feature type="transmembrane region" description="Helical" evidence="8">
    <location>
        <begin position="285"/>
        <end position="307"/>
    </location>
</feature>
<evidence type="ECO:0000256" key="1">
    <source>
        <dbReference type="ARBA" id="ARBA00004651"/>
    </source>
</evidence>
<organism evidence="9 10">
    <name type="scientific">[Lactobacillus] rogosae</name>
    <dbReference type="NCBI Taxonomy" id="706562"/>
    <lineage>
        <taxon>Bacteria</taxon>
        <taxon>Bacillati</taxon>
        <taxon>Bacillota</taxon>
        <taxon>Clostridia</taxon>
        <taxon>Lachnospirales</taxon>
        <taxon>Lachnospiraceae</taxon>
        <taxon>Lachnospira</taxon>
    </lineage>
</organism>
<evidence type="ECO:0000256" key="4">
    <source>
        <dbReference type="ARBA" id="ARBA00022475"/>
    </source>
</evidence>
<evidence type="ECO:0000256" key="6">
    <source>
        <dbReference type="ARBA" id="ARBA00022989"/>
    </source>
</evidence>
<reference evidence="9 10" key="1">
    <citation type="submission" date="2024-03" db="EMBL/GenBank/DDBJ databases">
        <title>Human intestinal bacterial collection.</title>
        <authorList>
            <person name="Pauvert C."/>
            <person name="Hitch T.C.A."/>
            <person name="Clavel T."/>
        </authorList>
    </citation>
    <scope>NUCLEOTIDE SEQUENCE [LARGE SCALE GENOMIC DNA]</scope>
    <source>
        <strain evidence="9 10">CLA-AA-H255</strain>
    </source>
</reference>
<sequence>MMLALITAKQVIVLFILIFSGFICVKTGAVKIEGRKAFSDLLVYFVVPCMIINSYLTEFDDNIFKNILYALGLSILLLVVGFAITFLLSFKLKGDNVPIVRFGCMFSNAAYMGFPLIQALFGSEGLIYASAFVTAFNIFLWTLGYSIVSRTFDLKAIVKKIFTTPAIISVFIGLLIFIAGIPLPDIISQPISYAAAINTPLSMFITGMIIAASPIKNMFNNKLVYFAIIVRMFIIPVVCIAIFKIFNISGMVADVVIILEACPCASISSVFAVQFGYDEDVAAAMVVLTTFISIITLPAVALIITTLI</sequence>
<keyword evidence="3" id="KW-0813">Transport</keyword>
<comment type="caution">
    <text evidence="9">The sequence shown here is derived from an EMBL/GenBank/DDBJ whole genome shotgun (WGS) entry which is preliminary data.</text>
</comment>
<evidence type="ECO:0000256" key="5">
    <source>
        <dbReference type="ARBA" id="ARBA00022692"/>
    </source>
</evidence>
<accession>A0ABV1BV21</accession>
<dbReference type="Gene3D" id="1.20.1530.20">
    <property type="match status" value="1"/>
</dbReference>
<dbReference type="Proteomes" id="UP001442364">
    <property type="component" value="Unassembled WGS sequence"/>
</dbReference>
<evidence type="ECO:0000256" key="2">
    <source>
        <dbReference type="ARBA" id="ARBA00010145"/>
    </source>
</evidence>
<feature type="transmembrane region" description="Helical" evidence="8">
    <location>
        <begin position="68"/>
        <end position="90"/>
    </location>
</feature>
<feature type="transmembrane region" description="Helical" evidence="8">
    <location>
        <begin position="191"/>
        <end position="211"/>
    </location>
</feature>
<feature type="transmembrane region" description="Helical" evidence="8">
    <location>
        <begin position="127"/>
        <end position="148"/>
    </location>
</feature>
<feature type="transmembrane region" description="Helical" evidence="8">
    <location>
        <begin position="37"/>
        <end position="56"/>
    </location>
</feature>
<feature type="transmembrane region" description="Helical" evidence="8">
    <location>
        <begin position="102"/>
        <end position="121"/>
    </location>
</feature>
<protein>
    <submittedName>
        <fullName evidence="9">AEC family transporter</fullName>
    </submittedName>
</protein>
<feature type="transmembrane region" description="Helical" evidence="8">
    <location>
        <begin position="223"/>
        <end position="246"/>
    </location>
</feature>
<comment type="similarity">
    <text evidence="2">Belongs to the auxin efflux carrier (TC 2.A.69) family.</text>
</comment>
<evidence type="ECO:0000256" key="8">
    <source>
        <dbReference type="SAM" id="Phobius"/>
    </source>
</evidence>
<keyword evidence="6 8" id="KW-1133">Transmembrane helix</keyword>
<dbReference type="InterPro" id="IPR004776">
    <property type="entry name" value="Mem_transp_PIN-like"/>
</dbReference>
<keyword evidence="10" id="KW-1185">Reference proteome</keyword>
<comment type="subcellular location">
    <subcellularLocation>
        <location evidence="1">Cell membrane</location>
        <topology evidence="1">Multi-pass membrane protein</topology>
    </subcellularLocation>
</comment>
<keyword evidence="4" id="KW-1003">Cell membrane</keyword>
<keyword evidence="7 8" id="KW-0472">Membrane</keyword>
<feature type="transmembrane region" description="Helical" evidence="8">
    <location>
        <begin position="160"/>
        <end position="179"/>
    </location>
</feature>
<name>A0ABV1BV21_9FIRM</name>
<feature type="transmembrane region" description="Helical" evidence="8">
    <location>
        <begin position="6"/>
        <end position="25"/>
    </location>
</feature>
<proteinExistence type="inferred from homology"/>
<dbReference type="EMBL" id="JBBMER010000001">
    <property type="protein sequence ID" value="MEQ2378709.1"/>
    <property type="molecule type" value="Genomic_DNA"/>
</dbReference>
<dbReference type="InterPro" id="IPR038770">
    <property type="entry name" value="Na+/solute_symporter_sf"/>
</dbReference>